<feature type="coiled-coil region" evidence="1">
    <location>
        <begin position="456"/>
        <end position="483"/>
    </location>
</feature>
<feature type="compositionally biased region" description="Polar residues" evidence="2">
    <location>
        <begin position="243"/>
        <end position="257"/>
    </location>
</feature>
<accession>A0ABQ4WTN3</accession>
<feature type="compositionally biased region" description="Polar residues" evidence="2">
    <location>
        <begin position="209"/>
        <end position="228"/>
    </location>
</feature>
<keyword evidence="4" id="KW-1185">Reference proteome</keyword>
<evidence type="ECO:0000313" key="3">
    <source>
        <dbReference type="EMBL" id="GJS56261.1"/>
    </source>
</evidence>
<dbReference type="EMBL" id="BQNB010008924">
    <property type="protein sequence ID" value="GJS56261.1"/>
    <property type="molecule type" value="Genomic_DNA"/>
</dbReference>
<evidence type="ECO:0000256" key="1">
    <source>
        <dbReference type="SAM" id="Coils"/>
    </source>
</evidence>
<name>A0ABQ4WTN3_9ASTR</name>
<comment type="caution">
    <text evidence="3">The sequence shown here is derived from an EMBL/GenBank/DDBJ whole genome shotgun (WGS) entry which is preliminary data.</text>
</comment>
<reference evidence="3" key="2">
    <citation type="submission" date="2022-01" db="EMBL/GenBank/DDBJ databases">
        <authorList>
            <person name="Yamashiro T."/>
            <person name="Shiraishi A."/>
            <person name="Satake H."/>
            <person name="Nakayama K."/>
        </authorList>
    </citation>
    <scope>NUCLEOTIDE SEQUENCE</scope>
</reference>
<feature type="compositionally biased region" description="Basic residues" evidence="2">
    <location>
        <begin position="197"/>
        <end position="208"/>
    </location>
</feature>
<gene>
    <name evidence="3" type="ORF">Tco_0629623</name>
</gene>
<keyword evidence="1" id="KW-0175">Coiled coil</keyword>
<dbReference type="Proteomes" id="UP001151760">
    <property type="component" value="Unassembled WGS sequence"/>
</dbReference>
<feature type="region of interest" description="Disordered" evidence="2">
    <location>
        <begin position="182"/>
        <end position="258"/>
    </location>
</feature>
<sequence>MAKSPAPFTHAKHVVFNLEDVILNTNNEVALLYPKHSNKEEYLSEFWYSANALDNSKVSFLIPTGGIYEVLGVNTFRKAIGTHYLSYSSGYVDPPSIDIEDIINKLKKKNREKVVPYTRFLSLLMMQKMKDGYGDGDVTIHPTQIFSVNNYILKPNQPEGPPFTNHMMIICNAEKLMAFKAPKSSSNVERVPQGSKPRAKPRHKKHSTSKQPLVSISEVTKGGSSKAPTSFKIGHLKRKKESSSAMDSNPSQTSASTPVVVEMHKEDQQATGGPTSLGVTSEARANPQLSSGMSAFNLNDLIYSTSFIIHSESVLGNNALAVSTAEADPRISTPSDFIPQQQGLETVLTQPTTGKGASSIAKQVKEDKATRTIKLEDLAKLVSNKEADKVHATTNVKTEDTPILKSSSPAEAALLKAQPSFPNMGQLNELLVKYLQTEFSNILSAHNFSSSLPTGLKDLPSKFNELTEEVKGLKKQVHELEIELPEDLKEITSKLADFTKTVTSLTSQVAELKTLQWELPTEFISVPSQVEMVRAKLKTFNALPIPLNKVTNALNQFAQAIVSKKTRDTSVPSAGQAGTQPADEVFHIWKAFGRNTRDLGSIGEETDKTIDVL</sequence>
<organism evidence="3 4">
    <name type="scientific">Tanacetum coccineum</name>
    <dbReference type="NCBI Taxonomy" id="301880"/>
    <lineage>
        <taxon>Eukaryota</taxon>
        <taxon>Viridiplantae</taxon>
        <taxon>Streptophyta</taxon>
        <taxon>Embryophyta</taxon>
        <taxon>Tracheophyta</taxon>
        <taxon>Spermatophyta</taxon>
        <taxon>Magnoliopsida</taxon>
        <taxon>eudicotyledons</taxon>
        <taxon>Gunneridae</taxon>
        <taxon>Pentapetalae</taxon>
        <taxon>asterids</taxon>
        <taxon>campanulids</taxon>
        <taxon>Asterales</taxon>
        <taxon>Asteraceae</taxon>
        <taxon>Asteroideae</taxon>
        <taxon>Anthemideae</taxon>
        <taxon>Anthemidinae</taxon>
        <taxon>Tanacetum</taxon>
    </lineage>
</organism>
<proteinExistence type="predicted"/>
<evidence type="ECO:0000256" key="2">
    <source>
        <dbReference type="SAM" id="MobiDB-lite"/>
    </source>
</evidence>
<reference evidence="3" key="1">
    <citation type="journal article" date="2022" name="Int. J. Mol. Sci.">
        <title>Draft Genome of Tanacetum Coccineum: Genomic Comparison of Closely Related Tanacetum-Family Plants.</title>
        <authorList>
            <person name="Yamashiro T."/>
            <person name="Shiraishi A."/>
            <person name="Nakayama K."/>
            <person name="Satake H."/>
        </authorList>
    </citation>
    <scope>NUCLEOTIDE SEQUENCE</scope>
</reference>
<evidence type="ECO:0000313" key="4">
    <source>
        <dbReference type="Proteomes" id="UP001151760"/>
    </source>
</evidence>
<protein>
    <submittedName>
        <fullName evidence="3">Uncharacterized protein</fullName>
    </submittedName>
</protein>